<protein>
    <submittedName>
        <fullName evidence="2">Uncharacterized protein</fullName>
    </submittedName>
</protein>
<sequence>MPEEDRHPIELAGRDGTQGPGHVGGGVRADHAQRILGAGEHHRLAEIGQREAQRR</sequence>
<feature type="compositionally biased region" description="Basic and acidic residues" evidence="1">
    <location>
        <begin position="1"/>
        <end position="13"/>
    </location>
</feature>
<evidence type="ECO:0000313" key="2">
    <source>
        <dbReference type="EMBL" id="MPN53514.1"/>
    </source>
</evidence>
<feature type="compositionally biased region" description="Gly residues" evidence="1">
    <location>
        <begin position="16"/>
        <end position="27"/>
    </location>
</feature>
<comment type="caution">
    <text evidence="2">The sequence shown here is derived from an EMBL/GenBank/DDBJ whole genome shotgun (WGS) entry which is preliminary data.</text>
</comment>
<name>A0A645IZ32_9ZZZZ</name>
<dbReference type="EMBL" id="VSSQ01120691">
    <property type="protein sequence ID" value="MPN53514.1"/>
    <property type="molecule type" value="Genomic_DNA"/>
</dbReference>
<proteinExistence type="predicted"/>
<gene>
    <name evidence="2" type="ORF">SDC9_201178</name>
</gene>
<reference evidence="2" key="1">
    <citation type="submission" date="2019-08" db="EMBL/GenBank/DDBJ databases">
        <authorList>
            <person name="Kucharzyk K."/>
            <person name="Murdoch R.W."/>
            <person name="Higgins S."/>
            <person name="Loffler F."/>
        </authorList>
    </citation>
    <scope>NUCLEOTIDE SEQUENCE</scope>
</reference>
<evidence type="ECO:0000256" key="1">
    <source>
        <dbReference type="SAM" id="MobiDB-lite"/>
    </source>
</evidence>
<feature type="region of interest" description="Disordered" evidence="1">
    <location>
        <begin position="1"/>
        <end position="55"/>
    </location>
</feature>
<dbReference type="AlphaFoldDB" id="A0A645IZ32"/>
<accession>A0A645IZ32</accession>
<feature type="compositionally biased region" description="Basic and acidic residues" evidence="1">
    <location>
        <begin position="28"/>
        <end position="55"/>
    </location>
</feature>
<organism evidence="2">
    <name type="scientific">bioreactor metagenome</name>
    <dbReference type="NCBI Taxonomy" id="1076179"/>
    <lineage>
        <taxon>unclassified sequences</taxon>
        <taxon>metagenomes</taxon>
        <taxon>ecological metagenomes</taxon>
    </lineage>
</organism>